<dbReference type="AlphaFoldDB" id="A0A5C1A6Q1"/>
<dbReference type="KEGG" id="lrs:PX52LOC_01830"/>
<dbReference type="InterPro" id="IPR020119">
    <property type="entry name" value="PsdUridine_synth_TruD_CS"/>
</dbReference>
<dbReference type="PROSITE" id="PS50984">
    <property type="entry name" value="TRUD"/>
    <property type="match status" value="1"/>
</dbReference>
<dbReference type="InterPro" id="IPR043165">
    <property type="entry name" value="TruD_insert_sf"/>
</dbReference>
<organism evidence="6 7">
    <name type="scientific">Limnoglobus roseus</name>
    <dbReference type="NCBI Taxonomy" id="2598579"/>
    <lineage>
        <taxon>Bacteria</taxon>
        <taxon>Pseudomonadati</taxon>
        <taxon>Planctomycetota</taxon>
        <taxon>Planctomycetia</taxon>
        <taxon>Gemmatales</taxon>
        <taxon>Gemmataceae</taxon>
        <taxon>Limnoglobus</taxon>
    </lineage>
</organism>
<evidence type="ECO:0000256" key="2">
    <source>
        <dbReference type="ARBA" id="ARBA00022694"/>
    </source>
</evidence>
<evidence type="ECO:0000256" key="3">
    <source>
        <dbReference type="ARBA" id="ARBA00023235"/>
    </source>
</evidence>
<comment type="catalytic activity">
    <reaction evidence="4">
        <text>uridine(13) in tRNA = pseudouridine(13) in tRNA</text>
        <dbReference type="Rhea" id="RHEA:42540"/>
        <dbReference type="Rhea" id="RHEA-COMP:10105"/>
        <dbReference type="Rhea" id="RHEA-COMP:10106"/>
        <dbReference type="ChEBI" id="CHEBI:65314"/>
        <dbReference type="ChEBI" id="CHEBI:65315"/>
        <dbReference type="EC" id="5.4.99.27"/>
    </reaction>
</comment>
<evidence type="ECO:0000313" key="7">
    <source>
        <dbReference type="Proteomes" id="UP000324974"/>
    </source>
</evidence>
<name>A0A5C1A6Q1_9BACT</name>
<evidence type="ECO:0000256" key="1">
    <source>
        <dbReference type="ARBA" id="ARBA00007953"/>
    </source>
</evidence>
<feature type="active site" description="Nucleophile" evidence="4">
    <location>
        <position position="73"/>
    </location>
</feature>
<dbReference type="Proteomes" id="UP000324974">
    <property type="component" value="Chromosome"/>
</dbReference>
<dbReference type="SUPFAM" id="SSF55120">
    <property type="entry name" value="Pseudouridine synthase"/>
    <property type="match status" value="1"/>
</dbReference>
<evidence type="ECO:0000259" key="5">
    <source>
        <dbReference type="PROSITE" id="PS50984"/>
    </source>
</evidence>
<dbReference type="EMBL" id="CP042425">
    <property type="protein sequence ID" value="QEL14929.1"/>
    <property type="molecule type" value="Genomic_DNA"/>
</dbReference>
<dbReference type="Pfam" id="PF01142">
    <property type="entry name" value="TruD"/>
    <property type="match status" value="2"/>
</dbReference>
<dbReference type="GO" id="GO:0005829">
    <property type="term" value="C:cytosol"/>
    <property type="evidence" value="ECO:0007669"/>
    <property type="project" value="TreeGrafter"/>
</dbReference>
<dbReference type="PANTHER" id="PTHR47811">
    <property type="entry name" value="TRNA PSEUDOURIDINE SYNTHASE D"/>
    <property type="match status" value="1"/>
</dbReference>
<dbReference type="PROSITE" id="PS01268">
    <property type="entry name" value="UPF0024"/>
    <property type="match status" value="1"/>
</dbReference>
<protein>
    <recommendedName>
        <fullName evidence="4">tRNA pseudouridine synthase D</fullName>
        <ecNumber evidence="4">5.4.99.27</ecNumber>
    </recommendedName>
    <alternativeName>
        <fullName evidence="4">tRNA pseudouridine(13) synthase</fullName>
    </alternativeName>
    <alternativeName>
        <fullName evidence="4">tRNA pseudouridylate synthase D</fullName>
    </alternativeName>
    <alternativeName>
        <fullName evidence="4">tRNA-uridine isomerase D</fullName>
    </alternativeName>
</protein>
<dbReference type="InterPro" id="IPR050170">
    <property type="entry name" value="TruD_pseudoU_synthase"/>
</dbReference>
<evidence type="ECO:0000256" key="4">
    <source>
        <dbReference type="HAMAP-Rule" id="MF_01082"/>
    </source>
</evidence>
<dbReference type="GO" id="GO:0003723">
    <property type="term" value="F:RNA binding"/>
    <property type="evidence" value="ECO:0007669"/>
    <property type="project" value="InterPro"/>
</dbReference>
<dbReference type="HAMAP" id="MF_01082">
    <property type="entry name" value="TruD"/>
    <property type="match status" value="1"/>
</dbReference>
<dbReference type="PANTHER" id="PTHR47811:SF1">
    <property type="entry name" value="TRNA PSEUDOURIDINE SYNTHASE D"/>
    <property type="match status" value="1"/>
</dbReference>
<proteinExistence type="inferred from homology"/>
<dbReference type="GO" id="GO:0160150">
    <property type="term" value="F:tRNA pseudouridine(13) synthase activity"/>
    <property type="evidence" value="ECO:0007669"/>
    <property type="project" value="UniProtKB-EC"/>
</dbReference>
<dbReference type="InterPro" id="IPR011760">
    <property type="entry name" value="PsdUridine_synth_TruD_insert"/>
</dbReference>
<dbReference type="GO" id="GO:0031119">
    <property type="term" value="P:tRNA pseudouridine synthesis"/>
    <property type="evidence" value="ECO:0007669"/>
    <property type="project" value="UniProtKB-UniRule"/>
</dbReference>
<comment type="similarity">
    <text evidence="1 4">Belongs to the pseudouridine synthase TruD family.</text>
</comment>
<dbReference type="InterPro" id="IPR001656">
    <property type="entry name" value="PsdUridine_synth_TruD"/>
</dbReference>
<evidence type="ECO:0000313" key="6">
    <source>
        <dbReference type="EMBL" id="QEL14929.1"/>
    </source>
</evidence>
<dbReference type="Gene3D" id="3.30.2340.10">
    <property type="entry name" value="TruD, insertion domain"/>
    <property type="match status" value="1"/>
</dbReference>
<keyword evidence="7" id="KW-1185">Reference proteome</keyword>
<dbReference type="InterPro" id="IPR042214">
    <property type="entry name" value="TruD_catalytic"/>
</dbReference>
<feature type="domain" description="TRUD" evidence="5">
    <location>
        <begin position="148"/>
        <end position="297"/>
    </location>
</feature>
<keyword evidence="2 4" id="KW-0819">tRNA processing</keyword>
<sequence>MLTPDLPGVGGRIKAELDDFAVEEIPAYEPSGTGDHVYLWVEKRDLSAEFFVRGLARRLGIPADDIGTAGLKDRHAVTRQWVSIPKIAEPRLNQIDGDGVKVLTVSRHTNKLKPGHLRGNRFNIVIRDADATQPERVQLILDRVRELGLPNYYGPQRFGRDGETADNGFRMIRGERLNAPPFRLKLYLSAAQSLLFNDCLARRLTDGLFRTVLTGDVMMKWPFGGIFNADDVAVEQERFDRRETVTAGPMFGKKTFAAKGVAAEREAAVLAANDLTPANLDRPGKWMSGTRRHNLVYVEDLSAAWDGPNLRLTFGLPAGSYATVLLREVMKADADAGEE</sequence>
<accession>A0A5C1A6Q1</accession>
<dbReference type="Gene3D" id="3.30.2350.20">
    <property type="entry name" value="TruD, catalytic domain"/>
    <property type="match status" value="1"/>
</dbReference>
<keyword evidence="3 4" id="KW-0413">Isomerase</keyword>
<dbReference type="EC" id="5.4.99.27" evidence="4"/>
<gene>
    <name evidence="4" type="primary">truD</name>
    <name evidence="6" type="ORF">PX52LOC_01830</name>
</gene>
<dbReference type="InterPro" id="IPR020103">
    <property type="entry name" value="PsdUridine_synth_cat_dom_sf"/>
</dbReference>
<comment type="function">
    <text evidence="4">Responsible for synthesis of pseudouridine from uracil-13 in transfer RNAs.</text>
</comment>
<reference evidence="7" key="1">
    <citation type="submission" date="2019-08" db="EMBL/GenBank/DDBJ databases">
        <title>Limnoglobus roseus gen. nov., sp. nov., a novel freshwater planctomycete with a giant genome from the family Gemmataceae.</title>
        <authorList>
            <person name="Kulichevskaya I.S."/>
            <person name="Naumoff D.G."/>
            <person name="Miroshnikov K."/>
            <person name="Ivanova A."/>
            <person name="Philippov D.A."/>
            <person name="Hakobyan A."/>
            <person name="Rijpstra I.C."/>
            <person name="Sinninghe Damste J.S."/>
            <person name="Liesack W."/>
            <person name="Dedysh S.N."/>
        </authorList>
    </citation>
    <scope>NUCLEOTIDE SEQUENCE [LARGE SCALE GENOMIC DNA]</scope>
    <source>
        <strain evidence="7">PX52</strain>
    </source>
</reference>